<reference evidence="1" key="1">
    <citation type="submission" date="2019-11" db="UniProtKB">
        <authorList>
            <consortium name="WormBaseParasite"/>
        </authorList>
    </citation>
    <scope>IDENTIFICATION</scope>
</reference>
<organism evidence="1">
    <name type="scientific">Mesocestoides corti</name>
    <name type="common">Flatworm</name>
    <dbReference type="NCBI Taxonomy" id="53468"/>
    <lineage>
        <taxon>Eukaryota</taxon>
        <taxon>Metazoa</taxon>
        <taxon>Spiralia</taxon>
        <taxon>Lophotrochozoa</taxon>
        <taxon>Platyhelminthes</taxon>
        <taxon>Cestoda</taxon>
        <taxon>Eucestoda</taxon>
        <taxon>Cyclophyllidea</taxon>
        <taxon>Mesocestoididae</taxon>
        <taxon>Mesocestoides</taxon>
    </lineage>
</organism>
<name>A0A5K3EQY8_MESCO</name>
<sequence length="237" mass="26012">MAVAVLKVGCVLRASGLVVRRRGVDVTPDRSAPYTCFPRSIVSLLMETSSSKHRQRTCEAPRHSPPALATCGQTEVPSLVWLGQPRPSVRSTAQATWCQVDPQASDDLVIASDAVLWVPMRENGVGTSRRDEKFPPAVGVQIRFQTRQDENTRPRDTLTIKGNPSQLNFCTVARVTYNCYHYHCEPRNQSKCDLPPDQPPRLPPPQIPCCLTSSARGCRVVPIKTAVVAPCIGDLAD</sequence>
<protein>
    <submittedName>
        <fullName evidence="1">ZP domain-containing protein</fullName>
    </submittedName>
</protein>
<accession>A0A5K3EQY8</accession>
<evidence type="ECO:0000313" key="1">
    <source>
        <dbReference type="WBParaSite" id="MCU_002393-RA"/>
    </source>
</evidence>
<proteinExistence type="predicted"/>
<dbReference type="AlphaFoldDB" id="A0A5K3EQY8"/>
<dbReference type="WBParaSite" id="MCU_002393-RA">
    <property type="protein sequence ID" value="MCU_002393-RA"/>
    <property type="gene ID" value="MCU_002393"/>
</dbReference>